<sequence>MKLNKEQQNSILGSSYNTYRALIAYLAKRRASSSETPLDKSKTVAVSVYDDQIDSHQPLLRKLYRDNIQGMSDVNRLWTERYLFWGAKFGRIDRLAAKAMQNDAPAWFVEDSYIRSVVGSLVNEKKEYSLSCSLTFDDLAPHYDGNYPSRIEQIIQAQQPMELAETAEIRRQIDFIVDTRLTKYNDQPIMDDVCIGARDKKVLIILQSYGDASVEVTGGDTAVFERMLSDAIKENPDADILVKTHPDTIIKSNRSYINDRSDKLHFLNFRINPISLLRYVDKVYVYSSQMGFEALLLEKKVKVYGTPWYAGWGLTEDVKPVTRRADHPRTIEQLFKAFYLDYSHYFDVDGTETTLERASENILSLRKQFFDEKYRAKKVLIIKLDGIGDYILARDPMRSLKNSEYLKGAEFSLLGDSGYRGVPEALDGDFFTNFKWVNRRANRFMNWLEGLRQDADGTLRKVLDVLSYLYLVYSLGIKTGIRKSDYDCIIVCCWNRRLRNTILLFLHWMKPKYTVGLATMDFKRSRYSISIPISGDHLKYFRYDLEKAFFGALAPEKKSLPSSQQLKTTSVVMVVGAFHAKRRWPIERYLEVASWLSKEHGLAVTLIGESELPTTVPKDIAGDKNITLSLGRLPIEQVVSLISSSSLVISNDTGFYHLAVALHKRTVVISNGNSYSTFLHYPETHPDAVNIREVLVPDFEKMLKTQNIDKIRAFTRSSDLDIATVTVEKVKAAVLDVMKV</sequence>
<dbReference type="EMBL" id="JACHEG010000002">
    <property type="protein sequence ID" value="MBB6162807.1"/>
    <property type="molecule type" value="Genomic_DNA"/>
</dbReference>
<evidence type="ECO:0000313" key="4">
    <source>
        <dbReference type="Proteomes" id="UP000547879"/>
    </source>
</evidence>
<dbReference type="Pfam" id="PF05159">
    <property type="entry name" value="Capsule_synth"/>
    <property type="match status" value="1"/>
</dbReference>
<dbReference type="GO" id="GO:0005829">
    <property type="term" value="C:cytosol"/>
    <property type="evidence" value="ECO:0007669"/>
    <property type="project" value="TreeGrafter"/>
</dbReference>
<keyword evidence="1" id="KW-0328">Glycosyltransferase</keyword>
<dbReference type="Pfam" id="PF01075">
    <property type="entry name" value="Glyco_transf_9"/>
    <property type="match status" value="1"/>
</dbReference>
<reference evidence="3 4" key="1">
    <citation type="submission" date="2020-08" db="EMBL/GenBank/DDBJ databases">
        <title>Genomic Encyclopedia of Type Strains, Phase IV (KMG-IV): sequencing the most valuable type-strain genomes for metagenomic binning, comparative biology and taxonomic classification.</title>
        <authorList>
            <person name="Goeker M."/>
        </authorList>
    </citation>
    <scope>NUCLEOTIDE SEQUENCE [LARGE SCALE GENOMIC DNA]</scope>
    <source>
        <strain evidence="3 4">DSM 100734</strain>
    </source>
</reference>
<dbReference type="PANTHER" id="PTHR30160">
    <property type="entry name" value="TETRAACYLDISACCHARIDE 4'-KINASE-RELATED"/>
    <property type="match status" value="1"/>
</dbReference>
<dbReference type="InterPro" id="IPR007833">
    <property type="entry name" value="Capsule_polysaccharide_synth"/>
</dbReference>
<dbReference type="CDD" id="cd16440">
    <property type="entry name" value="beta_Kdo_transferase_KpsC_1"/>
    <property type="match status" value="1"/>
</dbReference>
<keyword evidence="2 3" id="KW-0808">Transferase</keyword>
<name>A0A7X0CZX4_9HYPH</name>
<dbReference type="GO" id="GO:0009244">
    <property type="term" value="P:lipopolysaccharide core region biosynthetic process"/>
    <property type="evidence" value="ECO:0007669"/>
    <property type="project" value="TreeGrafter"/>
</dbReference>
<evidence type="ECO:0000256" key="2">
    <source>
        <dbReference type="ARBA" id="ARBA00022679"/>
    </source>
</evidence>
<protein>
    <submittedName>
        <fullName evidence="3">ADP-heptose:LPS heptosyltransferase</fullName>
    </submittedName>
</protein>
<proteinExistence type="predicted"/>
<organism evidence="3 4">
    <name type="scientific">Rhizobium wenxiniae</name>
    <dbReference type="NCBI Taxonomy" id="1737357"/>
    <lineage>
        <taxon>Bacteria</taxon>
        <taxon>Pseudomonadati</taxon>
        <taxon>Pseudomonadota</taxon>
        <taxon>Alphaproteobacteria</taxon>
        <taxon>Hyphomicrobiales</taxon>
        <taxon>Rhizobiaceae</taxon>
        <taxon>Rhizobium/Agrobacterium group</taxon>
        <taxon>Rhizobium</taxon>
    </lineage>
</organism>
<dbReference type="Proteomes" id="UP000547879">
    <property type="component" value="Unassembled WGS sequence"/>
</dbReference>
<dbReference type="Gene3D" id="3.40.50.2000">
    <property type="entry name" value="Glycogen Phosphorylase B"/>
    <property type="match status" value="2"/>
</dbReference>
<dbReference type="InterPro" id="IPR002201">
    <property type="entry name" value="Glyco_trans_9"/>
</dbReference>
<dbReference type="RefSeq" id="WP_183992623.1">
    <property type="nucleotide sequence ID" value="NZ_BMHW01000002.1"/>
</dbReference>
<keyword evidence="4" id="KW-1185">Reference proteome</keyword>
<dbReference type="AlphaFoldDB" id="A0A7X0CZX4"/>
<evidence type="ECO:0000313" key="3">
    <source>
        <dbReference type="EMBL" id="MBB6162807.1"/>
    </source>
</evidence>
<dbReference type="PANTHER" id="PTHR30160:SF1">
    <property type="entry name" value="LIPOPOLYSACCHARIDE 1,2-N-ACETYLGLUCOSAMINETRANSFERASE-RELATED"/>
    <property type="match status" value="1"/>
</dbReference>
<dbReference type="GO" id="GO:0015774">
    <property type="term" value="P:polysaccharide transport"/>
    <property type="evidence" value="ECO:0007669"/>
    <property type="project" value="InterPro"/>
</dbReference>
<dbReference type="InterPro" id="IPR051199">
    <property type="entry name" value="LPS_LOS_Heptosyltrfase"/>
</dbReference>
<evidence type="ECO:0000256" key="1">
    <source>
        <dbReference type="ARBA" id="ARBA00022676"/>
    </source>
</evidence>
<accession>A0A7X0CZX4</accession>
<dbReference type="SUPFAM" id="SSF53756">
    <property type="entry name" value="UDP-Glycosyltransferase/glycogen phosphorylase"/>
    <property type="match status" value="1"/>
</dbReference>
<comment type="caution">
    <text evidence="3">The sequence shown here is derived from an EMBL/GenBank/DDBJ whole genome shotgun (WGS) entry which is preliminary data.</text>
</comment>
<dbReference type="GO" id="GO:0008713">
    <property type="term" value="F:ADP-heptose-lipopolysaccharide heptosyltransferase activity"/>
    <property type="evidence" value="ECO:0007669"/>
    <property type="project" value="TreeGrafter"/>
</dbReference>
<gene>
    <name evidence="3" type="ORF">HNQ72_002625</name>
</gene>